<evidence type="ECO:0000313" key="3">
    <source>
        <dbReference type="Proteomes" id="UP000002805"/>
    </source>
</evidence>
<reference evidence="3" key="1">
    <citation type="submission" date="2008-02" db="EMBL/GenBank/DDBJ databases">
        <authorList>
            <consortium name="The Broad Institute Genome Sequencing Platform"/>
            <person name="Fischbach M."/>
            <person name="Ward D."/>
            <person name="Young S."/>
            <person name="Jaffe D."/>
            <person name="Gnerre S."/>
            <person name="Berlin A."/>
            <person name="Heiman D."/>
            <person name="Hepburn T."/>
            <person name="Sykes S."/>
            <person name="Alvarado L."/>
            <person name="Kodira C.D."/>
            <person name="Straight P."/>
            <person name="Clardy J."/>
            <person name="Hung D."/>
            <person name="Kolter R."/>
            <person name="Mekalanos J."/>
            <person name="Walker S."/>
            <person name="Walsh C.T."/>
            <person name="Lander E."/>
            <person name="Galagan J."/>
            <person name="Nusbaum C."/>
            <person name="Birren B."/>
        </authorList>
    </citation>
    <scope>NUCLEOTIDE SEQUENCE [LARGE SCALE GENOMIC DNA]</scope>
    <source>
        <strain evidence="3">ATCC 25486 / DSM 40338 / CBS 914.69 / JCM 4507 / NBRC 13074 / NRRL 2958 / 5647</strain>
    </source>
</reference>
<proteinExistence type="predicted"/>
<reference evidence="3" key="2">
    <citation type="submission" date="2009-10" db="EMBL/GenBank/DDBJ databases">
        <title>The genome sequence of Streptomyces pristinaespiralis strain ATCC 25486.</title>
        <authorList>
            <consortium name="The Broad Institute Genome Sequencing Platform"/>
            <consortium name="Broad Institute Microbial Sequencing Center"/>
            <person name="Fischbach M."/>
            <person name="Godfrey P."/>
            <person name="Ward D."/>
            <person name="Young S."/>
            <person name="Zeng Q."/>
            <person name="Koehrsen M."/>
            <person name="Alvarado L."/>
            <person name="Berlin A.M."/>
            <person name="Bochicchio J."/>
            <person name="Borenstein D."/>
            <person name="Chapman S.B."/>
            <person name="Chen Z."/>
            <person name="Engels R."/>
            <person name="Freedman E."/>
            <person name="Gellesch M."/>
            <person name="Goldberg J."/>
            <person name="Griggs A."/>
            <person name="Gujja S."/>
            <person name="Heilman E.R."/>
            <person name="Heiman D.I."/>
            <person name="Hepburn T.A."/>
            <person name="Howarth C."/>
            <person name="Jen D."/>
            <person name="Larson L."/>
            <person name="Lewis B."/>
            <person name="Mehta T."/>
            <person name="Park D."/>
            <person name="Pearson M."/>
            <person name="Richards J."/>
            <person name="Roberts A."/>
            <person name="Saif S."/>
            <person name="Shea T.D."/>
            <person name="Shenoy N."/>
            <person name="Sisk P."/>
            <person name="Stolte C."/>
            <person name="Sykes S.N."/>
            <person name="Thomson T."/>
            <person name="Walk T."/>
            <person name="White J."/>
            <person name="Yandava C."/>
            <person name="Straight P."/>
            <person name="Clardy J."/>
            <person name="Hung D."/>
            <person name="Kolter R."/>
            <person name="Mekalanos J."/>
            <person name="Walker S."/>
            <person name="Walsh C.T."/>
            <person name="Wieland-Brown L.C."/>
            <person name="Haas B."/>
            <person name="Nusbaum C."/>
            <person name="Birren B."/>
        </authorList>
    </citation>
    <scope>NUCLEOTIDE SEQUENCE [LARGE SCALE GENOMIC DNA]</scope>
    <source>
        <strain evidence="3">ATCC 25486 / DSM 40338 / CBS 914.69 / JCM 4507 / NBRC 13074 / NRRL 2958 / 5647</strain>
    </source>
</reference>
<evidence type="ECO:0000256" key="1">
    <source>
        <dbReference type="SAM" id="MobiDB-lite"/>
    </source>
</evidence>
<dbReference type="AlphaFoldDB" id="D6X581"/>
<organism evidence="2 3">
    <name type="scientific">Streptomyces pristinaespiralis (strain ATCC 25486 / DSM 40338 / CBS 914.69 / JCM 4507 / KCC S-0507 / NBRC 13074 / NRRL 2958 / 5647)</name>
    <dbReference type="NCBI Taxonomy" id="457429"/>
    <lineage>
        <taxon>Bacteria</taxon>
        <taxon>Bacillati</taxon>
        <taxon>Actinomycetota</taxon>
        <taxon>Actinomycetes</taxon>
        <taxon>Kitasatosporales</taxon>
        <taxon>Streptomycetaceae</taxon>
        <taxon>Streptomyces</taxon>
    </lineage>
</organism>
<protein>
    <recommendedName>
        <fullName evidence="4">Lipoprotein</fullName>
    </recommendedName>
</protein>
<dbReference type="Proteomes" id="UP000002805">
    <property type="component" value="Chromosome"/>
</dbReference>
<dbReference type="HOGENOM" id="CLU_057125_0_0_11"/>
<name>D6X581_STRE2</name>
<dbReference type="EMBL" id="CM000950">
    <property type="protein sequence ID" value="EFH30907.1"/>
    <property type="molecule type" value="Genomic_DNA"/>
</dbReference>
<sequence>MELDGPYPQHPLLRDRLRRYRRHPCLPLRRTGPPDLRLSLADPLLRWLPTSTREPGRPQGLIIAPHPADVPAPRTSRASSARPPRPRWRPNQGDTAMWRMRMLTAASTALAAAVLVVTGCTDGKAPQKQRVSATAERMRPLTDAETLRIADAQQRLIGRCMAGKGFEYWEAERLSLRESRTLGYVADDVEWAREYGYGSRIHAKADMARKNNRNAAYRATLPSERRTAYDLALDEGPGAPRMSVRLPSGGVVGKRVGGCVADSEKQLYGDLEAWFRADKIAGSAGRLYIPKVLADKEFTAGLAAWSRCLRRAGHTYANPGDARDAALLNKLGTAPGKAFEAERALAVADATCARSVKLRSIGQEREKHYVNQLDGVHREALDTRARLQHRALEVAKEIVGPRA</sequence>
<gene>
    <name evidence="2" type="ORF">SSDG_06126</name>
</gene>
<evidence type="ECO:0000313" key="2">
    <source>
        <dbReference type="EMBL" id="EFH30907.1"/>
    </source>
</evidence>
<accession>D6X581</accession>
<feature type="region of interest" description="Disordered" evidence="1">
    <location>
        <begin position="49"/>
        <end position="93"/>
    </location>
</feature>
<keyword evidence="3" id="KW-1185">Reference proteome</keyword>
<feature type="compositionally biased region" description="Low complexity" evidence="1">
    <location>
        <begin position="71"/>
        <end position="82"/>
    </location>
</feature>
<evidence type="ECO:0008006" key="4">
    <source>
        <dbReference type="Google" id="ProtNLM"/>
    </source>
</evidence>
<dbReference type="eggNOG" id="ENOG5033CXJ">
    <property type="taxonomic scope" value="Bacteria"/>
</dbReference>